<dbReference type="GO" id="GO:0030587">
    <property type="term" value="P:sorocarp development"/>
    <property type="evidence" value="ECO:0007669"/>
    <property type="project" value="EnsemblProtists"/>
</dbReference>
<dbReference type="InParanoid" id="F0ZAQ0"/>
<dbReference type="SUPFAM" id="SSF52743">
    <property type="entry name" value="Subtilisin-like"/>
    <property type="match status" value="1"/>
</dbReference>
<dbReference type="GO" id="GO:1902349">
    <property type="term" value="P:response to chloroquine"/>
    <property type="evidence" value="ECO:0007669"/>
    <property type="project" value="EnsemblProtists"/>
</dbReference>
<dbReference type="FunCoup" id="F0ZAQ0">
    <property type="interactions" value="26"/>
</dbReference>
<feature type="binding site" evidence="7">
    <location>
        <position position="633"/>
    </location>
    <ligand>
        <name>Ca(2+)</name>
        <dbReference type="ChEBI" id="CHEBI:29108"/>
    </ligand>
</feature>
<dbReference type="Proteomes" id="UP000001064">
    <property type="component" value="Unassembled WGS sequence"/>
</dbReference>
<organism evidence="11 12">
    <name type="scientific">Dictyostelium purpureum</name>
    <name type="common">Slime mold</name>
    <dbReference type="NCBI Taxonomy" id="5786"/>
    <lineage>
        <taxon>Eukaryota</taxon>
        <taxon>Amoebozoa</taxon>
        <taxon>Evosea</taxon>
        <taxon>Eumycetozoa</taxon>
        <taxon>Dictyostelia</taxon>
        <taxon>Dictyosteliales</taxon>
        <taxon>Dictyosteliaceae</taxon>
        <taxon>Dictyostelium</taxon>
    </lineage>
</organism>
<dbReference type="RefSeq" id="XP_003284524.1">
    <property type="nucleotide sequence ID" value="XM_003284476.1"/>
</dbReference>
<feature type="active site" description="Charge relay system" evidence="7">
    <location>
        <position position="587"/>
    </location>
</feature>
<sequence length="672" mass="76614">MIKIKKLLLILFLTFIIINIVSCSHNNKNKKNQIPKEEIEEIPQGEELRPIQDEVENKIINERLDNDNVGNNNERKLNKKKKNKKNKKHSNNEDEEYEKELEERLEQLEQQEQQLEKQYQQQQQQKGKEKKYQKQPRQFNSKQYKSRKYVEHNSRIIVNEKVWKVMQIENSVEAKIELTFGIRQRNLDELEEFVWQVSNPDHPNYGSYKSFSEIKEMVKPLEESIPKVKDWLSENDILDSYITESGDFVRVTTSVRKAEQLLSVRYNKLVHKESKKSFYRSLDPYSVPSDLLEHIDFIGGVNHLPILSSKSAQQSELLKSNKVPLNYNFDKQGKSSKDRDPLLSPALIRKEMNVSQVSTNSTHLGNSQAIAQFLKEYFSPADLKNFQSRFSLPDQEVVNVVGPNERLSPGLETALDIQYIMAMAPNVPTWIVSTGGLHEGQEPFLDWLVDLSSNKNLPLVHSISYGDEEASIQKAYTDRVDTEFKKYAAMGRTIVFSSGDFGAGCWPASSRFVLAVGGVIKKSDGSIIGDSISGGGFSNYFERPTYQDSECSDYIESLNGSLSEYYSQAENVVILYKNRLLPIGGTSASAPIIAGLLSLINDQRLQNNKPSIGLFNPLLYKIAREFPNSFLDIDYGENSYKCCANGFKATKGWDPVTGLGVPNFDELIKHCV</sequence>
<feature type="compositionally biased region" description="Basic residues" evidence="8">
    <location>
        <begin position="77"/>
        <end position="89"/>
    </location>
</feature>
<name>F0ZAQ0_DICPU</name>
<dbReference type="GO" id="GO:0046872">
    <property type="term" value="F:metal ion binding"/>
    <property type="evidence" value="ECO:0007669"/>
    <property type="project" value="UniProtKB-UniRule"/>
</dbReference>
<feature type="chain" id="PRO_5003262268" description="Peptidase S53 domain-containing protein" evidence="9">
    <location>
        <begin position="24"/>
        <end position="672"/>
    </location>
</feature>
<dbReference type="PANTHER" id="PTHR14218:SF14">
    <property type="entry name" value="TRIPEPTIDYL-PEPTIDASE 1"/>
    <property type="match status" value="1"/>
</dbReference>
<keyword evidence="5 7" id="KW-0106">Calcium</keyword>
<keyword evidence="9" id="KW-0732">Signal</keyword>
<feature type="binding site" evidence="7">
    <location>
        <position position="632"/>
    </location>
    <ligand>
        <name>Ca(2+)</name>
        <dbReference type="ChEBI" id="CHEBI:29108"/>
    </ligand>
</feature>
<evidence type="ECO:0000313" key="12">
    <source>
        <dbReference type="Proteomes" id="UP000001064"/>
    </source>
</evidence>
<dbReference type="InterPro" id="IPR015366">
    <property type="entry name" value="S53_propep"/>
</dbReference>
<dbReference type="GO" id="GO:0044351">
    <property type="term" value="P:macropinocytosis"/>
    <property type="evidence" value="ECO:0007669"/>
    <property type="project" value="EnsemblProtists"/>
</dbReference>
<evidence type="ECO:0000256" key="6">
    <source>
        <dbReference type="ARBA" id="ARBA00023145"/>
    </source>
</evidence>
<comment type="cofactor">
    <cofactor evidence="7">
        <name>Ca(2+)</name>
        <dbReference type="ChEBI" id="CHEBI:29108"/>
    </cofactor>
    <text evidence="7">Binds 1 Ca(2+) ion per subunit.</text>
</comment>
<dbReference type="InterPro" id="IPR023828">
    <property type="entry name" value="Peptidase_S8_Ser-AS"/>
</dbReference>
<feature type="binding site" evidence="7">
    <location>
        <position position="654"/>
    </location>
    <ligand>
        <name>Ca(2+)</name>
        <dbReference type="ChEBI" id="CHEBI:29108"/>
    </ligand>
</feature>
<evidence type="ECO:0000256" key="4">
    <source>
        <dbReference type="ARBA" id="ARBA00022825"/>
    </source>
</evidence>
<accession>F0ZAQ0</accession>
<dbReference type="GO" id="GO:0005764">
    <property type="term" value="C:lysosome"/>
    <property type="evidence" value="ECO:0007669"/>
    <property type="project" value="EnsemblProtists"/>
</dbReference>
<dbReference type="CDD" id="cd04056">
    <property type="entry name" value="Peptidases_S53"/>
    <property type="match status" value="1"/>
</dbReference>
<evidence type="ECO:0000256" key="9">
    <source>
        <dbReference type="SAM" id="SignalP"/>
    </source>
</evidence>
<feature type="signal peptide" evidence="9">
    <location>
        <begin position="1"/>
        <end position="23"/>
    </location>
</feature>
<dbReference type="InterPro" id="IPR030400">
    <property type="entry name" value="Sedolisin_dom"/>
</dbReference>
<dbReference type="CDD" id="cd11377">
    <property type="entry name" value="Pro-peptidase_S53"/>
    <property type="match status" value="1"/>
</dbReference>
<evidence type="ECO:0000256" key="1">
    <source>
        <dbReference type="ARBA" id="ARBA00022670"/>
    </source>
</evidence>
<evidence type="ECO:0000256" key="5">
    <source>
        <dbReference type="ARBA" id="ARBA00022837"/>
    </source>
</evidence>
<dbReference type="PROSITE" id="PS51695">
    <property type="entry name" value="SEDOLISIN"/>
    <property type="match status" value="1"/>
</dbReference>
<dbReference type="OrthoDB" id="16742at2759"/>
<reference evidence="12" key="1">
    <citation type="journal article" date="2011" name="Genome Biol.">
        <title>Comparative genomics of the social amoebae Dictyostelium discoideum and Dictyostelium purpureum.</title>
        <authorList>
            <consortium name="US DOE Joint Genome Institute (JGI-PGF)"/>
            <person name="Sucgang R."/>
            <person name="Kuo A."/>
            <person name="Tian X."/>
            <person name="Salerno W."/>
            <person name="Parikh A."/>
            <person name="Feasley C.L."/>
            <person name="Dalin E."/>
            <person name="Tu H."/>
            <person name="Huang E."/>
            <person name="Barry K."/>
            <person name="Lindquist E."/>
            <person name="Shapiro H."/>
            <person name="Bruce D."/>
            <person name="Schmutz J."/>
            <person name="Salamov A."/>
            <person name="Fey P."/>
            <person name="Gaudet P."/>
            <person name="Anjard C."/>
            <person name="Babu M.M."/>
            <person name="Basu S."/>
            <person name="Bushmanova Y."/>
            <person name="van der Wel H."/>
            <person name="Katoh-Kurasawa M."/>
            <person name="Dinh C."/>
            <person name="Coutinho P.M."/>
            <person name="Saito T."/>
            <person name="Elias M."/>
            <person name="Schaap P."/>
            <person name="Kay R.R."/>
            <person name="Henrissat B."/>
            <person name="Eichinger L."/>
            <person name="Rivero F."/>
            <person name="Putnam N.H."/>
            <person name="West C.M."/>
            <person name="Loomis W.F."/>
            <person name="Chisholm R.L."/>
            <person name="Shaulsky G."/>
            <person name="Strassmann J.E."/>
            <person name="Queller D.C."/>
            <person name="Kuspa A."/>
            <person name="Grigoriev I.V."/>
        </authorList>
    </citation>
    <scope>NUCLEOTIDE SEQUENCE [LARGE SCALE GENOMIC DNA]</scope>
    <source>
        <strain evidence="12">QSDP1</strain>
    </source>
</reference>
<dbReference type="VEuPathDB" id="AmoebaDB:DICPUDRAFT_148281"/>
<dbReference type="GO" id="GO:0006508">
    <property type="term" value="P:proteolysis"/>
    <property type="evidence" value="ECO:0000318"/>
    <property type="project" value="GO_Central"/>
</dbReference>
<keyword evidence="4 7" id="KW-0720">Serine protease</keyword>
<dbReference type="Pfam" id="PF09286">
    <property type="entry name" value="Pro-kuma_activ"/>
    <property type="match status" value="1"/>
</dbReference>
<evidence type="ECO:0000259" key="10">
    <source>
        <dbReference type="PROSITE" id="PS51695"/>
    </source>
</evidence>
<dbReference type="PANTHER" id="PTHR14218">
    <property type="entry name" value="PROTEASE S8 TRIPEPTIDYL PEPTIDASE I CLN2"/>
    <property type="match status" value="1"/>
</dbReference>
<keyword evidence="3 7" id="KW-0378">Hydrolase</keyword>
<dbReference type="InterPro" id="IPR036852">
    <property type="entry name" value="Peptidase_S8/S53_dom_sf"/>
</dbReference>
<evidence type="ECO:0000313" key="11">
    <source>
        <dbReference type="EMBL" id="EGC38959.1"/>
    </source>
</evidence>
<dbReference type="EMBL" id="GL870966">
    <property type="protein sequence ID" value="EGC38959.1"/>
    <property type="molecule type" value="Genomic_DNA"/>
</dbReference>
<dbReference type="GeneID" id="10506249"/>
<protein>
    <recommendedName>
        <fullName evidence="10">Peptidase S53 domain-containing protein</fullName>
    </recommendedName>
</protein>
<proteinExistence type="predicted"/>
<dbReference type="GO" id="GO:0019954">
    <property type="term" value="P:asexual reproduction"/>
    <property type="evidence" value="ECO:0007669"/>
    <property type="project" value="EnsemblProtists"/>
</dbReference>
<feature type="compositionally biased region" description="Low complexity" evidence="8">
    <location>
        <begin position="108"/>
        <end position="125"/>
    </location>
</feature>
<dbReference type="GO" id="GO:0008240">
    <property type="term" value="F:tripeptidyl-peptidase activity"/>
    <property type="evidence" value="ECO:0000318"/>
    <property type="project" value="GO_Central"/>
</dbReference>
<dbReference type="GO" id="GO:0004252">
    <property type="term" value="F:serine-type endopeptidase activity"/>
    <property type="evidence" value="ECO:0007669"/>
    <property type="project" value="UniProtKB-UniRule"/>
</dbReference>
<gene>
    <name evidence="11" type="ORF">DICPUDRAFT_148281</name>
</gene>
<evidence type="ECO:0000256" key="3">
    <source>
        <dbReference type="ARBA" id="ARBA00022801"/>
    </source>
</evidence>
<dbReference type="PROSITE" id="PS00138">
    <property type="entry name" value="SUBTILASE_SER"/>
    <property type="match status" value="1"/>
</dbReference>
<dbReference type="Gene3D" id="3.40.50.200">
    <property type="entry name" value="Peptidase S8/S53 domain"/>
    <property type="match status" value="1"/>
</dbReference>
<feature type="active site" description="Charge relay system" evidence="7">
    <location>
        <position position="412"/>
    </location>
</feature>
<dbReference type="eggNOG" id="ENOG502QR6D">
    <property type="taxonomic scope" value="Eukaryota"/>
</dbReference>
<feature type="binding site" evidence="7">
    <location>
        <position position="652"/>
    </location>
    <ligand>
        <name>Ca(2+)</name>
        <dbReference type="ChEBI" id="CHEBI:29108"/>
    </ligand>
</feature>
<evidence type="ECO:0000256" key="2">
    <source>
        <dbReference type="ARBA" id="ARBA00022723"/>
    </source>
</evidence>
<dbReference type="STRING" id="5786.F0ZAQ0"/>
<dbReference type="GO" id="GO:0004175">
    <property type="term" value="F:endopeptidase activity"/>
    <property type="evidence" value="ECO:0000318"/>
    <property type="project" value="GO_Central"/>
</dbReference>
<feature type="region of interest" description="Disordered" evidence="8">
    <location>
        <begin position="60"/>
        <end position="146"/>
    </location>
</feature>
<evidence type="ECO:0000256" key="8">
    <source>
        <dbReference type="SAM" id="MobiDB-lite"/>
    </source>
</evidence>
<dbReference type="AlphaFoldDB" id="F0ZAQ0"/>
<keyword evidence="1 7" id="KW-0645">Protease</keyword>
<dbReference type="SUPFAM" id="SSF54897">
    <property type="entry name" value="Protease propeptides/inhibitors"/>
    <property type="match status" value="1"/>
</dbReference>
<keyword evidence="6" id="KW-0865">Zymogen</keyword>
<dbReference type="KEGG" id="dpp:DICPUDRAFT_148281"/>
<feature type="active site" description="Charge relay system" evidence="7">
    <location>
        <position position="416"/>
    </location>
</feature>
<keyword evidence="2 7" id="KW-0479">Metal-binding</keyword>
<feature type="domain" description="Peptidase S53" evidence="10">
    <location>
        <begin position="342"/>
        <end position="672"/>
    </location>
</feature>
<dbReference type="OMA" id="VTITPDC"/>
<dbReference type="SMART" id="SM00944">
    <property type="entry name" value="Pro-kuma_activ"/>
    <property type="match status" value="1"/>
</dbReference>
<evidence type="ECO:0000256" key="7">
    <source>
        <dbReference type="PROSITE-ProRule" id="PRU01032"/>
    </source>
</evidence>
<dbReference type="GO" id="GO:0006909">
    <property type="term" value="P:phagocytosis"/>
    <property type="evidence" value="ECO:0007669"/>
    <property type="project" value="EnsemblProtists"/>
</dbReference>
<keyword evidence="12" id="KW-1185">Reference proteome</keyword>
<dbReference type="InterPro" id="IPR050819">
    <property type="entry name" value="Tripeptidyl-peptidase_I"/>
</dbReference>